<reference evidence="2" key="1">
    <citation type="submission" date="2016-10" db="EMBL/GenBank/DDBJ databases">
        <authorList>
            <person name="Varghese N."/>
            <person name="Submissions S."/>
        </authorList>
    </citation>
    <scope>NUCLEOTIDE SEQUENCE [LARGE SCALE GENOMIC DNA]</scope>
    <source>
        <strain evidence="2">DSM 26348</strain>
    </source>
</reference>
<name>A0A1I3GIL8_9PLAN</name>
<dbReference type="STRING" id="1576369.SAMN05421753_10711"/>
<protein>
    <recommendedName>
        <fullName evidence="3">Core-binding (CB) domain-containing protein</fullName>
    </recommendedName>
</protein>
<dbReference type="AlphaFoldDB" id="A0A1I3GIL8"/>
<evidence type="ECO:0008006" key="3">
    <source>
        <dbReference type="Google" id="ProtNLM"/>
    </source>
</evidence>
<sequence length="203" mass="23415">MKVNSQSFRVGKVRGDLRSKVWYLTYRENGVRHRPRVGADKKTAEQLAAQINGQLASTMPAALSFEPVKIVALQARWLKRHEEIVRSSVQTVRRYRAATQHLLNFVEQGRVPERSDRFRVEHAEQFVRYLRNLLIAPNGHPNSPVRPLLDKGILYILQTCRSLFNFAAKRRNLSPYSENPFAVLQLERIPVEDSKPIVLFTAE</sequence>
<gene>
    <name evidence="1" type="ORF">SAMN05421753_10711</name>
</gene>
<dbReference type="OrthoDB" id="211066at2"/>
<organism evidence="1 2">
    <name type="scientific">Planctomicrobium piriforme</name>
    <dbReference type="NCBI Taxonomy" id="1576369"/>
    <lineage>
        <taxon>Bacteria</taxon>
        <taxon>Pseudomonadati</taxon>
        <taxon>Planctomycetota</taxon>
        <taxon>Planctomycetia</taxon>
        <taxon>Planctomycetales</taxon>
        <taxon>Planctomycetaceae</taxon>
        <taxon>Planctomicrobium</taxon>
    </lineage>
</organism>
<accession>A0A1I3GIL8</accession>
<dbReference type="EMBL" id="FOQD01000007">
    <property type="protein sequence ID" value="SFI23319.1"/>
    <property type="molecule type" value="Genomic_DNA"/>
</dbReference>
<keyword evidence="2" id="KW-1185">Reference proteome</keyword>
<evidence type="ECO:0000313" key="1">
    <source>
        <dbReference type="EMBL" id="SFI23319.1"/>
    </source>
</evidence>
<evidence type="ECO:0000313" key="2">
    <source>
        <dbReference type="Proteomes" id="UP000199518"/>
    </source>
</evidence>
<dbReference type="Proteomes" id="UP000199518">
    <property type="component" value="Unassembled WGS sequence"/>
</dbReference>
<proteinExistence type="predicted"/>
<dbReference type="RefSeq" id="WP_092049772.1">
    <property type="nucleotide sequence ID" value="NZ_FOQD01000007.1"/>
</dbReference>